<evidence type="ECO:0000313" key="2">
    <source>
        <dbReference type="Proteomes" id="UP000018144"/>
    </source>
</evidence>
<keyword evidence="2" id="KW-1185">Reference proteome</keyword>
<dbReference type="AlphaFoldDB" id="U4LHA8"/>
<name>U4LHA8_PYROM</name>
<gene>
    <name evidence="1" type="ORF">PCON_02338</name>
</gene>
<sequence length="256" mass="30309">MFTSCHNSSAHHLITYHLTKVYLPKHSDLSAPRFPNQSVMDPIPCPSGKEYYRQVDTGKDVSHWGSVWKQNAENRINELVEAENHFSEDTKNWLLCCTVDYHESLKELRNNLGNALAKKCYDFNKGRLYVIPKSDEVQHYRKLLGEVRKHLTDYRRNIQPRDLKNWYTFHDTLRQGLMGYWMGKKRGLWADDTVGERMGWRTRYMFPGMENEDVEKQEDSMICKNLCLFSLFEELQVSFPHSFYACRCQKEVTNHL</sequence>
<proteinExistence type="predicted"/>
<organism evidence="1 2">
    <name type="scientific">Pyronema omphalodes (strain CBS 100304)</name>
    <name type="common">Pyronema confluens</name>
    <dbReference type="NCBI Taxonomy" id="1076935"/>
    <lineage>
        <taxon>Eukaryota</taxon>
        <taxon>Fungi</taxon>
        <taxon>Dikarya</taxon>
        <taxon>Ascomycota</taxon>
        <taxon>Pezizomycotina</taxon>
        <taxon>Pezizomycetes</taxon>
        <taxon>Pezizales</taxon>
        <taxon>Pyronemataceae</taxon>
        <taxon>Pyronema</taxon>
    </lineage>
</organism>
<reference evidence="1 2" key="1">
    <citation type="journal article" date="2013" name="PLoS Genet.">
        <title>The genome and development-dependent transcriptomes of Pyronema confluens: a window into fungal evolution.</title>
        <authorList>
            <person name="Traeger S."/>
            <person name="Altegoer F."/>
            <person name="Freitag M."/>
            <person name="Gabaldon T."/>
            <person name="Kempken F."/>
            <person name="Kumar A."/>
            <person name="Marcet-Houben M."/>
            <person name="Poggeler S."/>
            <person name="Stajich J.E."/>
            <person name="Nowrousian M."/>
        </authorList>
    </citation>
    <scope>NUCLEOTIDE SEQUENCE [LARGE SCALE GENOMIC DNA]</scope>
    <source>
        <strain evidence="2">CBS 100304</strain>
        <tissue evidence="1">Vegetative mycelium</tissue>
    </source>
</reference>
<dbReference type="EMBL" id="HF936265">
    <property type="protein sequence ID" value="CCX15879.1"/>
    <property type="molecule type" value="Genomic_DNA"/>
</dbReference>
<dbReference type="Proteomes" id="UP000018144">
    <property type="component" value="Unassembled WGS sequence"/>
</dbReference>
<protein>
    <submittedName>
        <fullName evidence="1">Uncharacterized protein</fullName>
    </submittedName>
</protein>
<accession>U4LHA8</accession>
<evidence type="ECO:0000313" key="1">
    <source>
        <dbReference type="EMBL" id="CCX15879.1"/>
    </source>
</evidence>